<dbReference type="InterPro" id="IPR029063">
    <property type="entry name" value="SAM-dependent_MTases_sf"/>
</dbReference>
<dbReference type="Proteomes" id="UP000245764">
    <property type="component" value="Chromosome 13"/>
</dbReference>
<evidence type="ECO:0000313" key="1">
    <source>
        <dbReference type="EMBL" id="SMR61953.1"/>
    </source>
</evidence>
<gene>
    <name evidence="1" type="ORF">ZT1E4_G11266</name>
</gene>
<dbReference type="AlphaFoldDB" id="A0A2H1H848"/>
<protein>
    <recommendedName>
        <fullName evidence="3">Methyltransferase domain-containing protein</fullName>
    </recommendedName>
</protein>
<organism evidence="1 2">
    <name type="scientific">Zymoseptoria tritici ST99CH_1E4</name>
    <dbReference type="NCBI Taxonomy" id="1276532"/>
    <lineage>
        <taxon>Eukaryota</taxon>
        <taxon>Fungi</taxon>
        <taxon>Dikarya</taxon>
        <taxon>Ascomycota</taxon>
        <taxon>Pezizomycotina</taxon>
        <taxon>Dothideomycetes</taxon>
        <taxon>Dothideomycetidae</taxon>
        <taxon>Mycosphaerellales</taxon>
        <taxon>Mycosphaerellaceae</taxon>
        <taxon>Zymoseptoria</taxon>
    </lineage>
</organism>
<dbReference type="SUPFAM" id="SSF53335">
    <property type="entry name" value="S-adenosyl-L-methionine-dependent methyltransferases"/>
    <property type="match status" value="1"/>
</dbReference>
<proteinExistence type="predicted"/>
<accession>A0A2H1H848</accession>
<evidence type="ECO:0000313" key="2">
    <source>
        <dbReference type="Proteomes" id="UP000245764"/>
    </source>
</evidence>
<dbReference type="EMBL" id="LT854265">
    <property type="protein sequence ID" value="SMR61953.1"/>
    <property type="molecule type" value="Genomic_DNA"/>
</dbReference>
<name>A0A2H1H848_ZYMTR</name>
<sequence length="77" mass="7800">MSTDAATAWSAAANSYVDHIAQATSQGGEALTELVESLHPFDKDSKVLDSGAGNGALTCLLAPRCSDMSITVTGIAS</sequence>
<evidence type="ECO:0008006" key="3">
    <source>
        <dbReference type="Google" id="ProtNLM"/>
    </source>
</evidence>
<reference evidence="2" key="1">
    <citation type="submission" date="2017-05" db="EMBL/GenBank/DDBJ databases">
        <authorList>
            <person name="Song R."/>
            <person name="Chenine A.L."/>
            <person name="Ruprecht R.M."/>
        </authorList>
    </citation>
    <scope>NUCLEOTIDE SEQUENCE [LARGE SCALE GENOMIC DNA]</scope>
</reference>
<dbReference type="Gene3D" id="3.40.50.150">
    <property type="entry name" value="Vaccinia Virus protein VP39"/>
    <property type="match status" value="1"/>
</dbReference>